<organism evidence="2 3">
    <name type="scientific">Chryseobacterium cheonjiense</name>
    <dbReference type="NCBI Taxonomy" id="2728845"/>
    <lineage>
        <taxon>Bacteria</taxon>
        <taxon>Pseudomonadati</taxon>
        <taxon>Bacteroidota</taxon>
        <taxon>Flavobacteriia</taxon>
        <taxon>Flavobacteriales</taxon>
        <taxon>Weeksellaceae</taxon>
        <taxon>Chryseobacterium group</taxon>
        <taxon>Chryseobacterium</taxon>
    </lineage>
</organism>
<proteinExistence type="predicted"/>
<dbReference type="RefSeq" id="WP_169231013.1">
    <property type="nucleotide sequence ID" value="NZ_JABBGF010000001.1"/>
</dbReference>
<gene>
    <name evidence="2" type="ORF">HHL20_10165</name>
</gene>
<sequence>MTKSVKKAKNNEKLEDSEVGTVINFSADGEQHKLWITTKGNSVEVMVASTTMSVSDRLKKWESEMHALPKEEQARAKALLSEAKSQYLETSQDARETDKALDKAKKQNASNDEVKKAEQLDDKVEDKENDSLILITNGIAALLNNNEYPNLKIKLHSMQETIGENVDNRRDSVINTVNSEIVDVANKVILYFNRTRYILGEDLGEQSLYNHQEPVILFKGFDASLAAYSIIPQEGTSTRSIIIGLAQGEFNGKLPGVL</sequence>
<accession>A0A7Y0A742</accession>
<keyword evidence="3" id="KW-1185">Reference proteome</keyword>
<evidence type="ECO:0000313" key="3">
    <source>
        <dbReference type="Proteomes" id="UP000552615"/>
    </source>
</evidence>
<dbReference type="EMBL" id="JABBGF010000001">
    <property type="protein sequence ID" value="NML57706.1"/>
    <property type="molecule type" value="Genomic_DNA"/>
</dbReference>
<reference evidence="2 3" key="1">
    <citation type="submission" date="2020-04" db="EMBL/GenBank/DDBJ databases">
        <title>Chryseobacterium sp. RJ-7-14 sp. nov., isolated from Jeju soil.</title>
        <authorList>
            <person name="Dahal R.H."/>
            <person name="Chaudhary D.K."/>
        </authorList>
    </citation>
    <scope>NUCLEOTIDE SEQUENCE [LARGE SCALE GENOMIC DNA]</scope>
    <source>
        <strain evidence="2 3">RJ-7-14</strain>
    </source>
</reference>
<dbReference type="AlphaFoldDB" id="A0A7Y0A742"/>
<feature type="compositionally biased region" description="Basic and acidic residues" evidence="1">
    <location>
        <begin position="112"/>
        <end position="122"/>
    </location>
</feature>
<feature type="region of interest" description="Disordered" evidence="1">
    <location>
        <begin position="89"/>
        <end position="122"/>
    </location>
</feature>
<name>A0A7Y0A742_9FLAO</name>
<evidence type="ECO:0000256" key="1">
    <source>
        <dbReference type="SAM" id="MobiDB-lite"/>
    </source>
</evidence>
<evidence type="ECO:0000313" key="2">
    <source>
        <dbReference type="EMBL" id="NML57706.1"/>
    </source>
</evidence>
<comment type="caution">
    <text evidence="2">The sequence shown here is derived from an EMBL/GenBank/DDBJ whole genome shotgun (WGS) entry which is preliminary data.</text>
</comment>
<dbReference type="Proteomes" id="UP000552615">
    <property type="component" value="Unassembled WGS sequence"/>
</dbReference>
<protein>
    <submittedName>
        <fullName evidence="2">Uncharacterized protein</fullName>
    </submittedName>
</protein>
<feature type="compositionally biased region" description="Basic and acidic residues" evidence="1">
    <location>
        <begin position="92"/>
        <end position="105"/>
    </location>
</feature>